<evidence type="ECO:0000313" key="1">
    <source>
        <dbReference type="EMBL" id="KII70492.1"/>
    </source>
</evidence>
<sequence length="300" mass="35132">MKITVELVNEAIECTNKKLNNDKLEEDDEKTFCRNPGAYDTMMDCLDKDLKQKTMESDRDFHYQYIQIVARGNWFWAYAYNNISHLNEKVEDYLFKLKRKFPSMDEFSRKWTDLQKDLLKQENMNVLQHLGAYCYAWSISYTVNKMLELSLEMHSALSQFIDESKRSRKDHSKLEKLKSDIIDAKMPLVKLMTLCFKLTNREKLPELLPLMKDVLHSKLTQKIKSAAVNQKPEPSTAAMKEAKIAIEKYIDLMQDTMETLEAENPMFSPNDVLKAMKHDPVTEILNKSEHALRHARHAEA</sequence>
<accession>A0A0C2N999</accession>
<dbReference type="Proteomes" id="UP000031668">
    <property type="component" value="Unassembled WGS sequence"/>
</dbReference>
<protein>
    <submittedName>
        <fullName evidence="1">Uncharacterized protein</fullName>
    </submittedName>
</protein>
<comment type="caution">
    <text evidence="1">The sequence shown here is derived from an EMBL/GenBank/DDBJ whole genome shotgun (WGS) entry which is preliminary data.</text>
</comment>
<gene>
    <name evidence="1" type="ORF">RF11_11828</name>
</gene>
<organism evidence="1 2">
    <name type="scientific">Thelohanellus kitauei</name>
    <name type="common">Myxosporean</name>
    <dbReference type="NCBI Taxonomy" id="669202"/>
    <lineage>
        <taxon>Eukaryota</taxon>
        <taxon>Metazoa</taxon>
        <taxon>Cnidaria</taxon>
        <taxon>Myxozoa</taxon>
        <taxon>Myxosporea</taxon>
        <taxon>Bivalvulida</taxon>
        <taxon>Platysporina</taxon>
        <taxon>Myxobolidae</taxon>
        <taxon>Thelohanellus</taxon>
    </lineage>
</organism>
<keyword evidence="2" id="KW-1185">Reference proteome</keyword>
<dbReference type="EMBL" id="JWZT01002055">
    <property type="protein sequence ID" value="KII70492.1"/>
    <property type="molecule type" value="Genomic_DNA"/>
</dbReference>
<reference evidence="1 2" key="1">
    <citation type="journal article" date="2014" name="Genome Biol. Evol.">
        <title>The genome of the myxosporean Thelohanellus kitauei shows adaptations to nutrient acquisition within its fish host.</title>
        <authorList>
            <person name="Yang Y."/>
            <person name="Xiong J."/>
            <person name="Zhou Z."/>
            <person name="Huo F."/>
            <person name="Miao W."/>
            <person name="Ran C."/>
            <person name="Liu Y."/>
            <person name="Zhang J."/>
            <person name="Feng J."/>
            <person name="Wang M."/>
            <person name="Wang M."/>
            <person name="Wang L."/>
            <person name="Yao B."/>
        </authorList>
    </citation>
    <scope>NUCLEOTIDE SEQUENCE [LARGE SCALE GENOMIC DNA]</scope>
    <source>
        <strain evidence="1">Wuqing</strain>
    </source>
</reference>
<evidence type="ECO:0000313" key="2">
    <source>
        <dbReference type="Proteomes" id="UP000031668"/>
    </source>
</evidence>
<name>A0A0C2N999_THEKT</name>
<dbReference type="AlphaFoldDB" id="A0A0C2N999"/>
<proteinExistence type="predicted"/>